<evidence type="ECO:0000313" key="2">
    <source>
        <dbReference type="Proteomes" id="UP000218418"/>
    </source>
</evidence>
<proteinExistence type="predicted"/>
<dbReference type="EMBL" id="AP018227">
    <property type="protein sequence ID" value="BAY81395.1"/>
    <property type="molecule type" value="Genomic_DNA"/>
</dbReference>
<gene>
    <name evidence="1" type="ORF">NIES267_08710</name>
</gene>
<dbReference type="OrthoDB" id="510677at2"/>
<accession>A0A1Z4LJK9</accession>
<evidence type="ECO:0000313" key="1">
    <source>
        <dbReference type="EMBL" id="BAY81395.1"/>
    </source>
</evidence>
<organism evidence="1 2">
    <name type="scientific">Calothrix parasitica NIES-267</name>
    <dbReference type="NCBI Taxonomy" id="1973488"/>
    <lineage>
        <taxon>Bacteria</taxon>
        <taxon>Bacillati</taxon>
        <taxon>Cyanobacteriota</taxon>
        <taxon>Cyanophyceae</taxon>
        <taxon>Nostocales</taxon>
        <taxon>Calotrichaceae</taxon>
        <taxon>Calothrix</taxon>
    </lineage>
</organism>
<dbReference type="AlphaFoldDB" id="A0A1Z4LJK9"/>
<dbReference type="Proteomes" id="UP000218418">
    <property type="component" value="Chromosome"/>
</dbReference>
<protein>
    <submittedName>
        <fullName evidence="1">Uncharacterized protein</fullName>
    </submittedName>
</protein>
<reference evidence="1 2" key="1">
    <citation type="submission" date="2017-06" db="EMBL/GenBank/DDBJ databases">
        <title>Genome sequencing of cyanobaciteial culture collection at National Institute for Environmental Studies (NIES).</title>
        <authorList>
            <person name="Hirose Y."/>
            <person name="Shimura Y."/>
            <person name="Fujisawa T."/>
            <person name="Nakamura Y."/>
            <person name="Kawachi M."/>
        </authorList>
    </citation>
    <scope>NUCLEOTIDE SEQUENCE [LARGE SCALE GENOMIC DNA]</scope>
    <source>
        <strain evidence="1 2">NIES-267</strain>
    </source>
</reference>
<sequence length="157" mass="18693">MWLNEKNSIEYELFKQYERALVAVGVNFSRSDVWDALENSSYGLEDALKAAISYILWLHGQKQEIRPSMILIKALNEQWKPRKWQDEYLDLPMLKSPGQRWWEGAAKMWGYDKRNQFVADIVYESGKEYIVFINGKEMLIETAWRWGWERVLDYASS</sequence>
<name>A0A1Z4LJK9_9CYAN</name>
<keyword evidence="2" id="KW-1185">Reference proteome</keyword>